<evidence type="ECO:0000256" key="2">
    <source>
        <dbReference type="SAM" id="Phobius"/>
    </source>
</evidence>
<feature type="chain" id="PRO_5002245735" description="Mid2 domain-containing protein" evidence="3">
    <location>
        <begin position="25"/>
        <end position="466"/>
    </location>
</feature>
<feature type="region of interest" description="Disordered" evidence="1">
    <location>
        <begin position="389"/>
        <end position="409"/>
    </location>
</feature>
<name>A0A0D2KIS9_HYPSF</name>
<feature type="compositionally biased region" description="Low complexity" evidence="1">
    <location>
        <begin position="246"/>
        <end position="294"/>
    </location>
</feature>
<dbReference type="AlphaFoldDB" id="A0A0D2KIS9"/>
<proteinExistence type="predicted"/>
<feature type="signal peptide" evidence="3">
    <location>
        <begin position="1"/>
        <end position="24"/>
    </location>
</feature>
<evidence type="ECO:0008006" key="6">
    <source>
        <dbReference type="Google" id="ProtNLM"/>
    </source>
</evidence>
<dbReference type="Proteomes" id="UP000054270">
    <property type="component" value="Unassembled WGS sequence"/>
</dbReference>
<feature type="transmembrane region" description="Helical" evidence="2">
    <location>
        <begin position="312"/>
        <end position="334"/>
    </location>
</feature>
<accession>A0A0D2KIS9</accession>
<feature type="region of interest" description="Disordered" evidence="1">
    <location>
        <begin position="241"/>
        <end position="302"/>
    </location>
</feature>
<evidence type="ECO:0000313" key="4">
    <source>
        <dbReference type="EMBL" id="KJA14562.1"/>
    </source>
</evidence>
<evidence type="ECO:0000256" key="3">
    <source>
        <dbReference type="SAM" id="SignalP"/>
    </source>
</evidence>
<keyword evidence="2" id="KW-0472">Membrane</keyword>
<feature type="compositionally biased region" description="Polar residues" evidence="1">
    <location>
        <begin position="393"/>
        <end position="407"/>
    </location>
</feature>
<keyword evidence="3" id="KW-0732">Signal</keyword>
<evidence type="ECO:0000313" key="5">
    <source>
        <dbReference type="Proteomes" id="UP000054270"/>
    </source>
</evidence>
<organism evidence="4 5">
    <name type="scientific">Hypholoma sublateritium (strain FD-334 SS-4)</name>
    <dbReference type="NCBI Taxonomy" id="945553"/>
    <lineage>
        <taxon>Eukaryota</taxon>
        <taxon>Fungi</taxon>
        <taxon>Dikarya</taxon>
        <taxon>Basidiomycota</taxon>
        <taxon>Agaricomycotina</taxon>
        <taxon>Agaricomycetes</taxon>
        <taxon>Agaricomycetidae</taxon>
        <taxon>Agaricales</taxon>
        <taxon>Agaricineae</taxon>
        <taxon>Strophariaceae</taxon>
        <taxon>Hypholoma</taxon>
    </lineage>
</organism>
<dbReference type="STRING" id="945553.A0A0D2KIS9"/>
<protein>
    <recommendedName>
        <fullName evidence="6">Mid2 domain-containing protein</fullName>
    </recommendedName>
</protein>
<gene>
    <name evidence="4" type="ORF">HYPSUDRAFT_59307</name>
</gene>
<keyword evidence="2" id="KW-0812">Transmembrane</keyword>
<reference evidence="5" key="1">
    <citation type="submission" date="2014-04" db="EMBL/GenBank/DDBJ databases">
        <title>Evolutionary Origins and Diversification of the Mycorrhizal Mutualists.</title>
        <authorList>
            <consortium name="DOE Joint Genome Institute"/>
            <consortium name="Mycorrhizal Genomics Consortium"/>
            <person name="Kohler A."/>
            <person name="Kuo A."/>
            <person name="Nagy L.G."/>
            <person name="Floudas D."/>
            <person name="Copeland A."/>
            <person name="Barry K.W."/>
            <person name="Cichocki N."/>
            <person name="Veneault-Fourrey C."/>
            <person name="LaButti K."/>
            <person name="Lindquist E.A."/>
            <person name="Lipzen A."/>
            <person name="Lundell T."/>
            <person name="Morin E."/>
            <person name="Murat C."/>
            <person name="Riley R."/>
            <person name="Ohm R."/>
            <person name="Sun H."/>
            <person name="Tunlid A."/>
            <person name="Henrissat B."/>
            <person name="Grigoriev I.V."/>
            <person name="Hibbett D.S."/>
            <person name="Martin F."/>
        </authorList>
    </citation>
    <scope>NUCLEOTIDE SEQUENCE [LARGE SCALE GENOMIC DNA]</scope>
    <source>
        <strain evidence="5">FD-334 SS-4</strain>
    </source>
</reference>
<keyword evidence="2" id="KW-1133">Transmembrane helix</keyword>
<dbReference type="EMBL" id="KN817674">
    <property type="protein sequence ID" value="KJA14562.1"/>
    <property type="molecule type" value="Genomic_DNA"/>
</dbReference>
<dbReference type="OrthoDB" id="3267813at2759"/>
<dbReference type="CDD" id="cd12087">
    <property type="entry name" value="TM_EGFR-like"/>
    <property type="match status" value="1"/>
</dbReference>
<dbReference type="OMA" id="GDSEYPA"/>
<evidence type="ECO:0000256" key="1">
    <source>
        <dbReference type="SAM" id="MobiDB-lite"/>
    </source>
</evidence>
<keyword evidence="5" id="KW-1185">Reference proteome</keyword>
<sequence length="466" mass="48455">MPSSHFPYGTQLFLITLILRSAHAYTLSFNEAPSQCGQVIATIARNDGAPPFRLLIVPFGSSPLPNGVETRSALDVPFSGNASQVQFQLTYPAGSQFVAVVSDASGFASVGTTAPILVDDSNDNSCFNATAPALFDFSFVVSTTTPQIVQCQTIRVWWDPTTVQGTPNFLGIVPGGQSQSYDIAERNITTVPNMGTGFSFLVNMRAGTTCLLMGGDGRGNGTGGTLEFIVALGNDDESCLSNTSPTSTLASSTGITSSISQSTTTGSPVAGSVSSNSPSSTSGSPTGGSVSTGTGWAGGDGRHSTSGNVGTIVGGAVGGFTVALVISLVLIYFLRRRNQKRGLYRDRRVGAIDDDDAGDSEYPAGVATQPNELLEYYQPEPLVLGADDEESAGGQTPLETVGESFSVQGGDKYRGEAPAAIRVLKYIQHDDAGPSIPVSEASEMVEIPPSYVDLRRSISNAARGKL</sequence>